<comment type="caution">
    <text evidence="10">The sequence shown here is derived from an EMBL/GenBank/DDBJ whole genome shotgun (WGS) entry which is preliminary data.</text>
</comment>
<dbReference type="Proteomes" id="UP000230869">
    <property type="component" value="Unassembled WGS sequence"/>
</dbReference>
<evidence type="ECO:0000256" key="8">
    <source>
        <dbReference type="SAM" id="Phobius"/>
    </source>
</evidence>
<keyword evidence="5 8" id="KW-1133">Transmembrane helix</keyword>
<dbReference type="PROSITE" id="PS51779">
    <property type="entry name" value="POTRA"/>
    <property type="match status" value="1"/>
</dbReference>
<evidence type="ECO:0000256" key="2">
    <source>
        <dbReference type="ARBA" id="ARBA00022475"/>
    </source>
</evidence>
<accession>A0A2M6K851</accession>
<dbReference type="PANTHER" id="PTHR37820">
    <property type="entry name" value="CELL DIVISION PROTEIN DIVIB"/>
    <property type="match status" value="1"/>
</dbReference>
<evidence type="ECO:0000256" key="4">
    <source>
        <dbReference type="ARBA" id="ARBA00022692"/>
    </source>
</evidence>
<evidence type="ECO:0000256" key="5">
    <source>
        <dbReference type="ARBA" id="ARBA00022989"/>
    </source>
</evidence>
<keyword evidence="2" id="KW-1003">Cell membrane</keyword>
<evidence type="ECO:0000256" key="1">
    <source>
        <dbReference type="ARBA" id="ARBA00004370"/>
    </source>
</evidence>
<proteinExistence type="predicted"/>
<keyword evidence="4 8" id="KW-0812">Transmembrane</keyword>
<feature type="domain" description="POTRA" evidence="9">
    <location>
        <begin position="63"/>
        <end position="140"/>
    </location>
</feature>
<evidence type="ECO:0000256" key="6">
    <source>
        <dbReference type="ARBA" id="ARBA00023136"/>
    </source>
</evidence>
<evidence type="ECO:0000313" key="11">
    <source>
        <dbReference type="Proteomes" id="UP000230869"/>
    </source>
</evidence>
<gene>
    <name evidence="10" type="ORF">COV49_04090</name>
</gene>
<evidence type="ECO:0000313" key="10">
    <source>
        <dbReference type="EMBL" id="PIR12865.1"/>
    </source>
</evidence>
<dbReference type="GO" id="GO:0051301">
    <property type="term" value="P:cell division"/>
    <property type="evidence" value="ECO:0007669"/>
    <property type="project" value="UniProtKB-KW"/>
</dbReference>
<keyword evidence="7" id="KW-0131">Cell cycle</keyword>
<dbReference type="InterPro" id="IPR050487">
    <property type="entry name" value="FtsQ_DivIB"/>
</dbReference>
<reference evidence="10 11" key="1">
    <citation type="submission" date="2017-09" db="EMBL/GenBank/DDBJ databases">
        <title>Depth-based differentiation of microbial function through sediment-hosted aquifers and enrichment of novel symbionts in the deep terrestrial subsurface.</title>
        <authorList>
            <person name="Probst A.J."/>
            <person name="Ladd B."/>
            <person name="Jarett J.K."/>
            <person name="Geller-Mcgrath D.E."/>
            <person name="Sieber C.M."/>
            <person name="Emerson J.B."/>
            <person name="Anantharaman K."/>
            <person name="Thomas B.C."/>
            <person name="Malmstrom R."/>
            <person name="Stieglmeier M."/>
            <person name="Klingl A."/>
            <person name="Woyke T."/>
            <person name="Ryan C.M."/>
            <person name="Banfield J.F."/>
        </authorList>
    </citation>
    <scope>NUCLEOTIDE SEQUENCE [LARGE SCALE GENOMIC DNA]</scope>
    <source>
        <strain evidence="10">CG11_big_fil_rev_8_21_14_0_20_39_10</strain>
    </source>
</reference>
<dbReference type="PANTHER" id="PTHR37820:SF1">
    <property type="entry name" value="CELL DIVISION PROTEIN FTSQ"/>
    <property type="match status" value="1"/>
</dbReference>
<comment type="subcellular location">
    <subcellularLocation>
        <location evidence="1">Membrane</location>
    </subcellularLocation>
</comment>
<keyword evidence="3" id="KW-0132">Cell division</keyword>
<name>A0A2M6K851_9BACT</name>
<organism evidence="10 11">
    <name type="scientific">Candidatus Falkowbacteria bacterium CG11_big_fil_rev_8_21_14_0_20_39_10</name>
    <dbReference type="NCBI Taxonomy" id="1974570"/>
    <lineage>
        <taxon>Bacteria</taxon>
        <taxon>Candidatus Falkowiibacteriota</taxon>
    </lineage>
</organism>
<feature type="transmembrane region" description="Helical" evidence="8">
    <location>
        <begin position="41"/>
        <end position="59"/>
    </location>
</feature>
<keyword evidence="6 8" id="KW-0472">Membrane</keyword>
<evidence type="ECO:0000256" key="3">
    <source>
        <dbReference type="ARBA" id="ARBA00022618"/>
    </source>
</evidence>
<evidence type="ECO:0000259" key="9">
    <source>
        <dbReference type="PROSITE" id="PS51779"/>
    </source>
</evidence>
<sequence>MKRRIKKIDYHNKKYSNPFFQQRRKKRVRRLDWSFLWRKKIITLSIWLIIIGLGWLFFFSNVFKINTISVEGTQKISSGEIEGLVWDQTKEKRFLFGQQNNLFLFKKNQFIKNLKERYTFDTLEVDKKMPGNLIINVREKSYAFIWRENDKYYYCDIDGYVIDEINPLEIKGKKYPLIENQGQGKLRDIEIDIEKKYIDYIMDLFNNLKGNAQYPIEKFILDNEADTVKLQIAGGPQVFFNINEDQNKQIEKLNIIKDEKLKDDFNKKFYIDLRYGDRVYYR</sequence>
<protein>
    <recommendedName>
        <fullName evidence="9">POTRA domain-containing protein</fullName>
    </recommendedName>
</protein>
<dbReference type="InterPro" id="IPR034746">
    <property type="entry name" value="POTRA"/>
</dbReference>
<dbReference type="AlphaFoldDB" id="A0A2M6K851"/>
<dbReference type="GO" id="GO:0005886">
    <property type="term" value="C:plasma membrane"/>
    <property type="evidence" value="ECO:0007669"/>
    <property type="project" value="TreeGrafter"/>
</dbReference>
<dbReference type="EMBL" id="PCWW01000069">
    <property type="protein sequence ID" value="PIR12865.1"/>
    <property type="molecule type" value="Genomic_DNA"/>
</dbReference>
<evidence type="ECO:0000256" key="7">
    <source>
        <dbReference type="ARBA" id="ARBA00023306"/>
    </source>
</evidence>